<dbReference type="GO" id="GO:0008483">
    <property type="term" value="F:transaminase activity"/>
    <property type="evidence" value="ECO:0007669"/>
    <property type="project" value="UniProtKB-KW"/>
</dbReference>
<dbReference type="InterPro" id="IPR000653">
    <property type="entry name" value="DegT/StrS_aminotransferase"/>
</dbReference>
<dbReference type="EC" id="2.6.1.98" evidence="6"/>
<dbReference type="InterPro" id="IPR015424">
    <property type="entry name" value="PyrdxlP-dep_Trfase"/>
</dbReference>
<dbReference type="Pfam" id="PF01041">
    <property type="entry name" value="DegT_DnrJ_EryC1"/>
    <property type="match status" value="1"/>
</dbReference>
<feature type="modified residue" description="N6-(pyridoxal phosphate)lysine" evidence="4">
    <location>
        <position position="201"/>
    </location>
</feature>
<keyword evidence="6" id="KW-0808">Transferase</keyword>
<dbReference type="PIRSF" id="PIRSF000390">
    <property type="entry name" value="PLP_StrS"/>
    <property type="match status" value="1"/>
</dbReference>
<dbReference type="CDD" id="cd00616">
    <property type="entry name" value="AHBA_syn"/>
    <property type="match status" value="1"/>
</dbReference>
<dbReference type="SUPFAM" id="SSF53383">
    <property type="entry name" value="PLP-dependent transferases"/>
    <property type="match status" value="1"/>
</dbReference>
<accession>A0A5C6BA01</accession>
<gene>
    <name evidence="6" type="ORF">CA54_43350</name>
</gene>
<dbReference type="Proteomes" id="UP000320735">
    <property type="component" value="Unassembled WGS sequence"/>
</dbReference>
<keyword evidence="6" id="KW-0032">Aminotransferase</keyword>
<dbReference type="AlphaFoldDB" id="A0A5C6BA01"/>
<dbReference type="GO" id="GO:0030170">
    <property type="term" value="F:pyridoxal phosphate binding"/>
    <property type="evidence" value="ECO:0007669"/>
    <property type="project" value="TreeGrafter"/>
</dbReference>
<evidence type="ECO:0000256" key="4">
    <source>
        <dbReference type="PIRSR" id="PIRSR000390-2"/>
    </source>
</evidence>
<reference evidence="6 7" key="1">
    <citation type="submission" date="2019-02" db="EMBL/GenBank/DDBJ databases">
        <title>Deep-cultivation of Planctomycetes and their phenomic and genomic characterization uncovers novel biology.</title>
        <authorList>
            <person name="Wiegand S."/>
            <person name="Jogler M."/>
            <person name="Boedeker C."/>
            <person name="Pinto D."/>
            <person name="Vollmers J."/>
            <person name="Rivas-Marin E."/>
            <person name="Kohn T."/>
            <person name="Peeters S.H."/>
            <person name="Heuer A."/>
            <person name="Rast P."/>
            <person name="Oberbeckmann S."/>
            <person name="Bunk B."/>
            <person name="Jeske O."/>
            <person name="Meyerdierks A."/>
            <person name="Storesund J.E."/>
            <person name="Kallscheuer N."/>
            <person name="Luecker S."/>
            <person name="Lage O.M."/>
            <person name="Pohl T."/>
            <person name="Merkel B.J."/>
            <person name="Hornburger P."/>
            <person name="Mueller R.-W."/>
            <person name="Bruemmer F."/>
            <person name="Labrenz M."/>
            <person name="Spormann A.M."/>
            <person name="Op Den Camp H."/>
            <person name="Overmann J."/>
            <person name="Amann R."/>
            <person name="Jetten M.S.M."/>
            <person name="Mascher T."/>
            <person name="Medema M.H."/>
            <person name="Devos D.P."/>
            <person name="Kaster A.-K."/>
            <person name="Ovreas L."/>
            <person name="Rohde M."/>
            <person name="Galperin M.Y."/>
            <person name="Jogler C."/>
        </authorList>
    </citation>
    <scope>NUCLEOTIDE SEQUENCE [LARGE SCALE GENOMIC DNA]</scope>
    <source>
        <strain evidence="6 7">CA54</strain>
    </source>
</reference>
<dbReference type="EMBL" id="SJPP01000002">
    <property type="protein sequence ID" value="TWU09095.1"/>
    <property type="molecule type" value="Genomic_DNA"/>
</dbReference>
<dbReference type="RefSeq" id="WP_231963144.1">
    <property type="nucleotide sequence ID" value="NZ_SJPP01000002.1"/>
</dbReference>
<dbReference type="InterPro" id="IPR015421">
    <property type="entry name" value="PyrdxlP-dep_Trfase_major"/>
</dbReference>
<keyword evidence="1 4" id="KW-0663">Pyridoxal phosphate</keyword>
<evidence type="ECO:0000313" key="7">
    <source>
        <dbReference type="Proteomes" id="UP000320735"/>
    </source>
</evidence>
<dbReference type="GO" id="GO:0000271">
    <property type="term" value="P:polysaccharide biosynthetic process"/>
    <property type="evidence" value="ECO:0007669"/>
    <property type="project" value="TreeGrafter"/>
</dbReference>
<sequence length="415" mass="44684">MSEILPLRAHSDVVAEPVPFIDLVSQNASIAEAVQEKVAQVFASQHFVLGDEVSEFEFEVASYCDSREAIGCASGTDALLLALMALDLKPGDEVITSPYTFFATGGAIYRSGAVPVFVDIQPDCFNIDPAAVEAAITPNTRAILPVHLYGQCADMEPLWRIAVQHGLAIIEDAAQAIGSELMGRRAGVLGTMGCFSFFPTKNLGGAGDGGLITTDDADLAARLRRLRVHGDAGGYHHLEVGLNSRLDALQAAVLRVKLPHLDSWTDARRNNASQYQTLFEEYGLLDAIETPAVSTGRNHIYNQYCIRVKEGRRDEVKAALHEQQVGCAIYYPIPLHMQPCFEYLGYEAGSLPESERAAAETLALPIFSELTAQQLERVVQAISIALGRSGEKTAPISIPAAQFAALGTQTRAKAG</sequence>
<feature type="active site" description="Proton acceptor" evidence="3">
    <location>
        <position position="201"/>
    </location>
</feature>
<dbReference type="FunFam" id="3.40.640.10:FF:000089">
    <property type="entry name" value="Aminotransferase, DegT/DnrJ/EryC1/StrS family"/>
    <property type="match status" value="1"/>
</dbReference>
<keyword evidence="7" id="KW-1185">Reference proteome</keyword>
<evidence type="ECO:0000256" key="1">
    <source>
        <dbReference type="ARBA" id="ARBA00022898"/>
    </source>
</evidence>
<evidence type="ECO:0000256" key="3">
    <source>
        <dbReference type="PIRSR" id="PIRSR000390-1"/>
    </source>
</evidence>
<evidence type="ECO:0000256" key="2">
    <source>
        <dbReference type="ARBA" id="ARBA00037999"/>
    </source>
</evidence>
<protein>
    <submittedName>
        <fullName evidence="6">Aminotransferase</fullName>
        <ecNumber evidence="6">2.6.1.98</ecNumber>
    </submittedName>
</protein>
<dbReference type="PANTHER" id="PTHR30244">
    <property type="entry name" value="TRANSAMINASE"/>
    <property type="match status" value="1"/>
</dbReference>
<dbReference type="PANTHER" id="PTHR30244:SF36">
    <property type="entry name" value="3-OXO-GLUCOSE-6-PHOSPHATE:GLUTAMATE AMINOTRANSFERASE"/>
    <property type="match status" value="1"/>
</dbReference>
<evidence type="ECO:0000256" key="5">
    <source>
        <dbReference type="RuleBase" id="RU004508"/>
    </source>
</evidence>
<organism evidence="6 7">
    <name type="scientific">Symmachiella macrocystis</name>
    <dbReference type="NCBI Taxonomy" id="2527985"/>
    <lineage>
        <taxon>Bacteria</taxon>
        <taxon>Pseudomonadati</taxon>
        <taxon>Planctomycetota</taxon>
        <taxon>Planctomycetia</taxon>
        <taxon>Planctomycetales</taxon>
        <taxon>Planctomycetaceae</taxon>
        <taxon>Symmachiella</taxon>
    </lineage>
</organism>
<comment type="caution">
    <text evidence="6">The sequence shown here is derived from an EMBL/GenBank/DDBJ whole genome shotgun (WGS) entry which is preliminary data.</text>
</comment>
<dbReference type="InterPro" id="IPR015422">
    <property type="entry name" value="PyrdxlP-dep_Trfase_small"/>
</dbReference>
<comment type="similarity">
    <text evidence="2 5">Belongs to the DegT/DnrJ/EryC1 family.</text>
</comment>
<evidence type="ECO:0000313" key="6">
    <source>
        <dbReference type="EMBL" id="TWU09095.1"/>
    </source>
</evidence>
<dbReference type="Gene3D" id="3.40.640.10">
    <property type="entry name" value="Type I PLP-dependent aspartate aminotransferase-like (Major domain)"/>
    <property type="match status" value="1"/>
</dbReference>
<proteinExistence type="inferred from homology"/>
<name>A0A5C6BA01_9PLAN</name>
<dbReference type="Gene3D" id="3.90.1150.10">
    <property type="entry name" value="Aspartate Aminotransferase, domain 1"/>
    <property type="match status" value="1"/>
</dbReference>